<gene>
    <name evidence="2" type="ORF">POCULU_LOCUS10267</name>
</gene>
<feature type="coiled-coil region" evidence="1">
    <location>
        <begin position="53"/>
        <end position="98"/>
    </location>
</feature>
<dbReference type="AlphaFoldDB" id="A0A9N9DY97"/>
<protein>
    <submittedName>
        <fullName evidence="2">6155_t:CDS:1</fullName>
    </submittedName>
</protein>
<name>A0A9N9DY97_9GLOM</name>
<evidence type="ECO:0000313" key="2">
    <source>
        <dbReference type="EMBL" id="CAG8657239.1"/>
    </source>
</evidence>
<dbReference type="OrthoDB" id="10687984at2759"/>
<reference evidence="2" key="1">
    <citation type="submission" date="2021-06" db="EMBL/GenBank/DDBJ databases">
        <authorList>
            <person name="Kallberg Y."/>
            <person name="Tangrot J."/>
            <person name="Rosling A."/>
        </authorList>
    </citation>
    <scope>NUCLEOTIDE SEQUENCE</scope>
    <source>
        <strain evidence="2">IA702</strain>
    </source>
</reference>
<proteinExistence type="predicted"/>
<dbReference type="Proteomes" id="UP000789572">
    <property type="component" value="Unassembled WGS sequence"/>
</dbReference>
<keyword evidence="1" id="KW-0175">Coiled coil</keyword>
<accession>A0A9N9DY97</accession>
<comment type="caution">
    <text evidence="2">The sequence shown here is derived from an EMBL/GenBank/DDBJ whole genome shotgun (WGS) entry which is preliminary data.</text>
</comment>
<evidence type="ECO:0000313" key="3">
    <source>
        <dbReference type="Proteomes" id="UP000789572"/>
    </source>
</evidence>
<keyword evidence="3" id="KW-1185">Reference proteome</keyword>
<evidence type="ECO:0000256" key="1">
    <source>
        <dbReference type="SAM" id="Coils"/>
    </source>
</evidence>
<dbReference type="EMBL" id="CAJVPJ010004963">
    <property type="protein sequence ID" value="CAG8657239.1"/>
    <property type="molecule type" value="Genomic_DNA"/>
</dbReference>
<organism evidence="2 3">
    <name type="scientific">Paraglomus occultum</name>
    <dbReference type="NCBI Taxonomy" id="144539"/>
    <lineage>
        <taxon>Eukaryota</taxon>
        <taxon>Fungi</taxon>
        <taxon>Fungi incertae sedis</taxon>
        <taxon>Mucoromycota</taxon>
        <taxon>Glomeromycotina</taxon>
        <taxon>Glomeromycetes</taxon>
        <taxon>Paraglomerales</taxon>
        <taxon>Paraglomeraceae</taxon>
        <taxon>Paraglomus</taxon>
    </lineage>
</organism>
<sequence>MKILKKLNEQKEKDDEMIKNLKTAGDYERLQKKLTTQKKEIFREINNSLELGLESKKLTLKKIITRIEELIRNPLANNQKLQKKLTKAKKTIELLKKQLAEKDPDYNAIQQAEYQKILKLVKNDTFQNCKKLGIALAPSTQAKISQATTLDLVMKERNKLIQSQFSKNQAELTQQKSQLTHARHQER</sequence>